<dbReference type="RefSeq" id="WP_044410136.1">
    <property type="nucleotide sequence ID" value="NZ_JXXE01000218.1"/>
</dbReference>
<dbReference type="NCBIfam" id="TIGR01444">
    <property type="entry name" value="fkbM_fam"/>
    <property type="match status" value="1"/>
</dbReference>
<evidence type="ECO:0000313" key="2">
    <source>
        <dbReference type="EMBL" id="KIZ43608.1"/>
    </source>
</evidence>
<dbReference type="SUPFAM" id="SSF53335">
    <property type="entry name" value="S-adenosyl-L-methionine-dependent methyltransferases"/>
    <property type="match status" value="1"/>
</dbReference>
<dbReference type="Pfam" id="PF05050">
    <property type="entry name" value="Methyltransf_21"/>
    <property type="match status" value="1"/>
</dbReference>
<dbReference type="OrthoDB" id="7567573at2"/>
<comment type="caution">
    <text evidence="2">The sequence shown here is derived from an EMBL/GenBank/DDBJ whole genome shotgun (WGS) entry which is preliminary data.</text>
</comment>
<name>A0A0D7ES29_RHOPL</name>
<evidence type="ECO:0000259" key="1">
    <source>
        <dbReference type="Pfam" id="PF05050"/>
    </source>
</evidence>
<dbReference type="PATRIC" id="fig|1076.23.peg.2107"/>
<dbReference type="InterPro" id="IPR006342">
    <property type="entry name" value="FkbM_mtfrase"/>
</dbReference>
<dbReference type="InterPro" id="IPR029063">
    <property type="entry name" value="SAM-dependent_MTases_sf"/>
</dbReference>
<sequence>MKREAGILAALAAERRRADEFEQSLSWRITAPLRILSKAIRGSRPVAPAVDMDALLARLPDTEVLPPPILDDGDAIRRAEWASNLQTYSGYVPDDLSLLTKYTDETVLPEPGFIVDFAGVRTRTSAVWEAAKIFDGHRLPLPIPGDFHAETVEWIGLLKAVDAARDRFVMMELGAGFGPWVVAGGVAARFKGIKNIKLYAVEGDALHCDLMREHFSDNGFDQAEHSILCAAVGVEDGTASWPKPGHDASNSHYNLRPVTDGADYMGRDFVEMVTVQMLAFDGLLKNEPVWDLIHIDIQGHEVDICRAAIDSLNSRVRHIVVGTHSRKIDGDLLDLMKSAGWLLLNEKPARFHFDVAAPTLEAMTFLDGTQVWRNPRLS</sequence>
<protein>
    <recommendedName>
        <fullName evidence="1">Methyltransferase FkbM domain-containing protein</fullName>
    </recommendedName>
</protein>
<proteinExistence type="predicted"/>
<dbReference type="EMBL" id="JXXE01000218">
    <property type="protein sequence ID" value="KIZ43608.1"/>
    <property type="molecule type" value="Genomic_DNA"/>
</dbReference>
<evidence type="ECO:0000313" key="3">
    <source>
        <dbReference type="Proteomes" id="UP000032515"/>
    </source>
</evidence>
<feature type="domain" description="Methyltransferase FkbM" evidence="1">
    <location>
        <begin position="225"/>
        <end position="340"/>
    </location>
</feature>
<dbReference type="AlphaFoldDB" id="A0A0D7ES29"/>
<gene>
    <name evidence="2" type="ORF">OO17_11115</name>
</gene>
<dbReference type="Proteomes" id="UP000032515">
    <property type="component" value="Unassembled WGS sequence"/>
</dbReference>
<accession>A0A0D7ES29</accession>
<reference evidence="2 3" key="1">
    <citation type="submission" date="2014-11" db="EMBL/GenBank/DDBJ databases">
        <title>Genomics and ecophysiology of heterotrophic nitrogen fixing bacteria isolated from estuarine surface water.</title>
        <authorList>
            <person name="Bentzon-Tilia M."/>
            <person name="Severin I."/>
            <person name="Hansen L.H."/>
            <person name="Riemann L."/>
        </authorList>
    </citation>
    <scope>NUCLEOTIDE SEQUENCE [LARGE SCALE GENOMIC DNA]</scope>
    <source>
        <strain evidence="2 3">BAL398</strain>
    </source>
</reference>
<dbReference type="Gene3D" id="3.40.50.150">
    <property type="entry name" value="Vaccinia Virus protein VP39"/>
    <property type="match status" value="1"/>
</dbReference>
<organism evidence="2 3">
    <name type="scientific">Rhodopseudomonas palustris</name>
    <dbReference type="NCBI Taxonomy" id="1076"/>
    <lineage>
        <taxon>Bacteria</taxon>
        <taxon>Pseudomonadati</taxon>
        <taxon>Pseudomonadota</taxon>
        <taxon>Alphaproteobacteria</taxon>
        <taxon>Hyphomicrobiales</taxon>
        <taxon>Nitrobacteraceae</taxon>
        <taxon>Rhodopseudomonas</taxon>
    </lineage>
</organism>